<name>A0A915PYW0_9BILA</name>
<reference evidence="2" key="1">
    <citation type="submission" date="2022-11" db="UniProtKB">
        <authorList>
            <consortium name="WormBaseParasite"/>
        </authorList>
    </citation>
    <scope>IDENTIFICATION</scope>
</reference>
<dbReference type="AlphaFoldDB" id="A0A915PYW0"/>
<protein>
    <submittedName>
        <fullName evidence="2">Uncharacterized protein</fullName>
    </submittedName>
</protein>
<sequence>MPLMQSITSEKEPPVNALKKICYNRKIPCVSFRDGALESYNLGSDGQECTHENGYLRVL</sequence>
<evidence type="ECO:0000313" key="1">
    <source>
        <dbReference type="Proteomes" id="UP000887581"/>
    </source>
</evidence>
<accession>A0A915PYW0</accession>
<keyword evidence="1" id="KW-1185">Reference proteome</keyword>
<organism evidence="1 2">
    <name type="scientific">Setaria digitata</name>
    <dbReference type="NCBI Taxonomy" id="48799"/>
    <lineage>
        <taxon>Eukaryota</taxon>
        <taxon>Metazoa</taxon>
        <taxon>Ecdysozoa</taxon>
        <taxon>Nematoda</taxon>
        <taxon>Chromadorea</taxon>
        <taxon>Rhabditida</taxon>
        <taxon>Spirurina</taxon>
        <taxon>Spiruromorpha</taxon>
        <taxon>Filarioidea</taxon>
        <taxon>Setariidae</taxon>
        <taxon>Setaria</taxon>
    </lineage>
</organism>
<dbReference type="Proteomes" id="UP000887581">
    <property type="component" value="Unplaced"/>
</dbReference>
<dbReference type="WBParaSite" id="sdigi.contig47.g2873.t1">
    <property type="protein sequence ID" value="sdigi.contig47.g2873.t1"/>
    <property type="gene ID" value="sdigi.contig47.g2873"/>
</dbReference>
<evidence type="ECO:0000313" key="2">
    <source>
        <dbReference type="WBParaSite" id="sdigi.contig47.g2873.t1"/>
    </source>
</evidence>
<proteinExistence type="predicted"/>